<dbReference type="GO" id="GO:0051538">
    <property type="term" value="F:3 iron, 4 sulfur cluster binding"/>
    <property type="evidence" value="ECO:0007669"/>
    <property type="project" value="UniProtKB-KW"/>
</dbReference>
<dbReference type="GO" id="GO:0006537">
    <property type="term" value="P:glutamate biosynthetic process"/>
    <property type="evidence" value="ECO:0007669"/>
    <property type="project" value="UniProtKB-KW"/>
</dbReference>
<accession>A0A377U0P2</accession>
<dbReference type="InterPro" id="IPR050711">
    <property type="entry name" value="ET-N_metabolism_enzyme"/>
</dbReference>
<keyword evidence="7" id="KW-0479">Metal-binding</keyword>
<dbReference type="AlphaFoldDB" id="A0A377U0P2"/>
<keyword evidence="10" id="KW-0408">Iron</keyword>
<evidence type="ECO:0000256" key="12">
    <source>
        <dbReference type="ARBA" id="ARBA00023164"/>
    </source>
</evidence>
<evidence type="ECO:0000256" key="1">
    <source>
        <dbReference type="ARBA" id="ARBA00001917"/>
    </source>
</evidence>
<proteinExistence type="inferred from homology"/>
<keyword evidence="12" id="KW-0314">Glutamate biosynthesis</keyword>
<sequence length="177" mass="20052">MLYDKSLERDNCGFGLIAHIEGEPSHKVVRTAIHALARMQHRGAILADGKTGDGCGLLLQKPDRFFRIVAEERGWRLAKNYAVGMLFLNKDPELAKAARRIVEEELQLETLSIVGWRDVPTNEGVLGEIALSSLPRIEQIFVNAPAGWRPRDMERRLFIARRRIEKTPAGRQGFLRL</sequence>
<evidence type="ECO:0000259" key="15">
    <source>
        <dbReference type="PROSITE" id="PS51278"/>
    </source>
</evidence>
<evidence type="ECO:0000256" key="2">
    <source>
        <dbReference type="ARBA" id="ARBA00001927"/>
    </source>
</evidence>
<evidence type="ECO:0000256" key="3">
    <source>
        <dbReference type="ARBA" id="ARBA00009716"/>
    </source>
</evidence>
<evidence type="ECO:0000313" key="17">
    <source>
        <dbReference type="Proteomes" id="UP000254938"/>
    </source>
</evidence>
<keyword evidence="11" id="KW-0411">Iron-sulfur</keyword>
<evidence type="ECO:0000256" key="6">
    <source>
        <dbReference type="ARBA" id="ARBA00022643"/>
    </source>
</evidence>
<dbReference type="Proteomes" id="UP000254938">
    <property type="component" value="Unassembled WGS sequence"/>
</dbReference>
<feature type="domain" description="Glutamine amidotransferase type-2" evidence="15">
    <location>
        <begin position="12"/>
        <end position="177"/>
    </location>
</feature>
<evidence type="ECO:0000256" key="5">
    <source>
        <dbReference type="ARBA" id="ARBA00022630"/>
    </source>
</evidence>
<gene>
    <name evidence="16" type="primary">gltB_1</name>
    <name evidence="16" type="ORF">NCTC9140_07391</name>
</gene>
<name>A0A377U0P2_KLEPN</name>
<dbReference type="PANTHER" id="PTHR11938:SF148">
    <property type="entry name" value="GLUTAMATE SYNTHASE [NADPH] LARGE CHAIN"/>
    <property type="match status" value="1"/>
</dbReference>
<evidence type="ECO:0000256" key="11">
    <source>
        <dbReference type="ARBA" id="ARBA00023014"/>
    </source>
</evidence>
<evidence type="ECO:0000256" key="7">
    <source>
        <dbReference type="ARBA" id="ARBA00022723"/>
    </source>
</evidence>
<evidence type="ECO:0000256" key="13">
    <source>
        <dbReference type="ARBA" id="ARBA00023291"/>
    </source>
</evidence>
<keyword evidence="9 16" id="KW-0560">Oxidoreductase</keyword>
<evidence type="ECO:0000256" key="14">
    <source>
        <dbReference type="ARBA" id="ARBA00029440"/>
    </source>
</evidence>
<reference evidence="16 17" key="1">
    <citation type="submission" date="2018-06" db="EMBL/GenBank/DDBJ databases">
        <authorList>
            <consortium name="Pathogen Informatics"/>
            <person name="Doyle S."/>
        </authorList>
    </citation>
    <scope>NUCLEOTIDE SEQUENCE [LARGE SCALE GENOMIC DNA]</scope>
    <source>
        <strain evidence="16 17">NCTC9140</strain>
    </source>
</reference>
<comment type="pathway">
    <text evidence="14">Amino-acid biosynthesis.</text>
</comment>
<dbReference type="Gene3D" id="3.60.20.10">
    <property type="entry name" value="Glutamine Phosphoribosylpyrophosphate, subunit 1, domain 1"/>
    <property type="match status" value="1"/>
</dbReference>
<evidence type="ECO:0000256" key="10">
    <source>
        <dbReference type="ARBA" id="ARBA00023004"/>
    </source>
</evidence>
<dbReference type="GO" id="GO:0046872">
    <property type="term" value="F:metal ion binding"/>
    <property type="evidence" value="ECO:0007669"/>
    <property type="project" value="UniProtKB-KW"/>
</dbReference>
<evidence type="ECO:0000256" key="9">
    <source>
        <dbReference type="ARBA" id="ARBA00023002"/>
    </source>
</evidence>
<dbReference type="SUPFAM" id="SSF56235">
    <property type="entry name" value="N-terminal nucleophile aminohydrolases (Ntn hydrolases)"/>
    <property type="match status" value="1"/>
</dbReference>
<keyword evidence="6" id="KW-0288">FMN</keyword>
<comment type="cofactor">
    <cofactor evidence="1">
        <name>FMN</name>
        <dbReference type="ChEBI" id="CHEBI:58210"/>
    </cofactor>
</comment>
<evidence type="ECO:0000256" key="4">
    <source>
        <dbReference type="ARBA" id="ARBA00022605"/>
    </source>
</evidence>
<comment type="similarity">
    <text evidence="3">Belongs to the glutamate synthase family.</text>
</comment>
<dbReference type="Pfam" id="PF00310">
    <property type="entry name" value="GATase_2"/>
    <property type="match status" value="1"/>
</dbReference>
<dbReference type="EMBL" id="UGKQ01000007">
    <property type="protein sequence ID" value="STS85555.1"/>
    <property type="molecule type" value="Genomic_DNA"/>
</dbReference>
<protein>
    <submittedName>
        <fullName evidence="16">Glutamate synthase subunit alpha</fullName>
        <ecNumber evidence="16">1.4.1.13</ecNumber>
    </submittedName>
</protein>
<keyword evidence="8" id="KW-0315">Glutamine amidotransferase</keyword>
<dbReference type="EC" id="1.4.1.13" evidence="16"/>
<dbReference type="GO" id="GO:0004355">
    <property type="term" value="F:glutamate synthase (NADPH) activity"/>
    <property type="evidence" value="ECO:0007669"/>
    <property type="project" value="UniProtKB-EC"/>
</dbReference>
<keyword evidence="5" id="KW-0285">Flavoprotein</keyword>
<dbReference type="GO" id="GO:0019676">
    <property type="term" value="P:ammonia assimilation cycle"/>
    <property type="evidence" value="ECO:0007669"/>
    <property type="project" value="TreeGrafter"/>
</dbReference>
<dbReference type="PANTHER" id="PTHR11938">
    <property type="entry name" value="FAD NADPH DEHYDROGENASE/OXIDOREDUCTASE"/>
    <property type="match status" value="1"/>
</dbReference>
<dbReference type="PROSITE" id="PS51278">
    <property type="entry name" value="GATASE_TYPE_2"/>
    <property type="match status" value="1"/>
</dbReference>
<dbReference type="InterPro" id="IPR017932">
    <property type="entry name" value="GATase_2_dom"/>
</dbReference>
<evidence type="ECO:0000256" key="8">
    <source>
        <dbReference type="ARBA" id="ARBA00022962"/>
    </source>
</evidence>
<evidence type="ECO:0000313" key="16">
    <source>
        <dbReference type="EMBL" id="STS85555.1"/>
    </source>
</evidence>
<dbReference type="InterPro" id="IPR029055">
    <property type="entry name" value="Ntn_hydrolases_N"/>
</dbReference>
<keyword evidence="4" id="KW-0028">Amino-acid biosynthesis</keyword>
<comment type="cofactor">
    <cofactor evidence="2">
        <name>[3Fe-4S] cluster</name>
        <dbReference type="ChEBI" id="CHEBI:21137"/>
    </cofactor>
</comment>
<organism evidence="16 17">
    <name type="scientific">Klebsiella pneumoniae</name>
    <dbReference type="NCBI Taxonomy" id="573"/>
    <lineage>
        <taxon>Bacteria</taxon>
        <taxon>Pseudomonadati</taxon>
        <taxon>Pseudomonadota</taxon>
        <taxon>Gammaproteobacteria</taxon>
        <taxon>Enterobacterales</taxon>
        <taxon>Enterobacteriaceae</taxon>
        <taxon>Klebsiella/Raoultella group</taxon>
        <taxon>Klebsiella</taxon>
        <taxon>Klebsiella pneumoniae complex</taxon>
    </lineage>
</organism>
<keyword evidence="13" id="KW-0003">3Fe-4S</keyword>